<keyword evidence="5" id="KW-0472">Membrane</keyword>
<dbReference type="Proteomes" id="UP000093044">
    <property type="component" value="Chromosome"/>
</dbReference>
<dbReference type="GeneID" id="83057966"/>
<evidence type="ECO:0000256" key="4">
    <source>
        <dbReference type="ARBA" id="ARBA00022764"/>
    </source>
</evidence>
<dbReference type="PRINTS" id="PR00813">
    <property type="entry name" value="BCTERIALGSPG"/>
</dbReference>
<reference evidence="6" key="1">
    <citation type="submission" date="2016-08" db="EMBL/GenBank/DDBJ databases">
        <title>Complete genome of Cloacibacillus porcorum.</title>
        <authorList>
            <person name="Looft T."/>
            <person name="Bayles D.O."/>
            <person name="Alt D.P."/>
        </authorList>
    </citation>
    <scope>NUCLEOTIDE SEQUENCE [LARGE SCALE GENOMIC DNA]</scope>
    <source>
        <strain evidence="6">CL-84</strain>
    </source>
</reference>
<evidence type="ECO:0000256" key="3">
    <source>
        <dbReference type="ARBA" id="ARBA00022481"/>
    </source>
</evidence>
<accession>A0A1B2I5D0</accession>
<dbReference type="RefSeq" id="WP_066744993.1">
    <property type="nucleotide sequence ID" value="NZ_CP016757.1"/>
</dbReference>
<evidence type="ECO:0000313" key="6">
    <source>
        <dbReference type="EMBL" id="ANZ45178.1"/>
    </source>
</evidence>
<protein>
    <recommendedName>
        <fullName evidence="8">Prepilin-type N-terminal cleavage/methylation domain-containing protein</fullName>
    </recommendedName>
</protein>
<dbReference type="NCBIfam" id="TIGR02532">
    <property type="entry name" value="IV_pilin_GFxxxE"/>
    <property type="match status" value="1"/>
</dbReference>
<keyword evidence="5" id="KW-0998">Cell outer membrane</keyword>
<sequence length="261" mass="28900">MRKDARKAFTLVEMLIVIIVIGILAGLMMISSGSATDKAEETACLNNRKILERSYNIYRISESSLTFTEVLEKVKAEHPKMVLDYGDDDFEVFSGVCPAHGKCAITLVDPNVVVAECMIHNNGFSDSLTKKLYGFLTGKKNYDGLARDVKTVADYFSKVNPANGTLDSTGENYGSKMTKQIGEDIGIDLSNYSWQIKKNGNNYTFYFTKEKISNKINQTVNVTKYDPVTKTFVNGTVKIIKNTTSGQSNAIIDATSFKQLS</sequence>
<comment type="subcellular location">
    <subcellularLocation>
        <location evidence="1">Cell outer membrane</location>
        <topology evidence="1">Single-pass membrane protein</topology>
    </subcellularLocation>
    <subcellularLocation>
        <location evidence="2">Periplasm</location>
    </subcellularLocation>
</comment>
<organism evidence="6 7">
    <name type="scientific">Cloacibacillus porcorum</name>
    <dbReference type="NCBI Taxonomy" id="1197717"/>
    <lineage>
        <taxon>Bacteria</taxon>
        <taxon>Thermotogati</taxon>
        <taxon>Synergistota</taxon>
        <taxon>Synergistia</taxon>
        <taxon>Synergistales</taxon>
        <taxon>Synergistaceae</taxon>
        <taxon>Cloacibacillus</taxon>
    </lineage>
</organism>
<evidence type="ECO:0000256" key="2">
    <source>
        <dbReference type="ARBA" id="ARBA00004418"/>
    </source>
</evidence>
<dbReference type="STRING" id="1197717.BED41_08900"/>
<evidence type="ECO:0000256" key="5">
    <source>
        <dbReference type="ARBA" id="ARBA00023237"/>
    </source>
</evidence>
<dbReference type="InterPro" id="IPR000983">
    <property type="entry name" value="Bac_GSPG_pilin"/>
</dbReference>
<evidence type="ECO:0008006" key="8">
    <source>
        <dbReference type="Google" id="ProtNLM"/>
    </source>
</evidence>
<dbReference type="SUPFAM" id="SSF54523">
    <property type="entry name" value="Pili subunits"/>
    <property type="match status" value="1"/>
</dbReference>
<keyword evidence="3" id="KW-0488">Methylation</keyword>
<dbReference type="Pfam" id="PF07963">
    <property type="entry name" value="N_methyl"/>
    <property type="match status" value="1"/>
</dbReference>
<dbReference type="InterPro" id="IPR012902">
    <property type="entry name" value="N_methyl_site"/>
</dbReference>
<dbReference type="GO" id="GO:0042597">
    <property type="term" value="C:periplasmic space"/>
    <property type="evidence" value="ECO:0007669"/>
    <property type="project" value="UniProtKB-SubCell"/>
</dbReference>
<dbReference type="Gene3D" id="3.30.700.10">
    <property type="entry name" value="Glycoprotein, Type 4 Pilin"/>
    <property type="match status" value="1"/>
</dbReference>
<gene>
    <name evidence="6" type="ORF">BED41_08900</name>
</gene>
<evidence type="ECO:0000256" key="1">
    <source>
        <dbReference type="ARBA" id="ARBA00004203"/>
    </source>
</evidence>
<dbReference type="InterPro" id="IPR045584">
    <property type="entry name" value="Pilin-like"/>
</dbReference>
<proteinExistence type="predicted"/>
<evidence type="ECO:0000313" key="7">
    <source>
        <dbReference type="Proteomes" id="UP000093044"/>
    </source>
</evidence>
<dbReference type="KEGG" id="cpor:BED41_08900"/>
<keyword evidence="7" id="KW-1185">Reference proteome</keyword>
<dbReference type="GO" id="GO:0009279">
    <property type="term" value="C:cell outer membrane"/>
    <property type="evidence" value="ECO:0007669"/>
    <property type="project" value="UniProtKB-SubCell"/>
</dbReference>
<name>A0A1B2I5D0_9BACT</name>
<dbReference type="AlphaFoldDB" id="A0A1B2I5D0"/>
<dbReference type="GO" id="GO:0015628">
    <property type="term" value="P:protein secretion by the type II secretion system"/>
    <property type="evidence" value="ECO:0007669"/>
    <property type="project" value="InterPro"/>
</dbReference>
<keyword evidence="4" id="KW-0574">Periplasm</keyword>
<dbReference type="EMBL" id="CP016757">
    <property type="protein sequence ID" value="ANZ45178.1"/>
    <property type="molecule type" value="Genomic_DNA"/>
</dbReference>
<dbReference type="GO" id="GO:0015627">
    <property type="term" value="C:type II protein secretion system complex"/>
    <property type="evidence" value="ECO:0007669"/>
    <property type="project" value="InterPro"/>
</dbReference>